<dbReference type="AlphaFoldDB" id="A0A556ARH8"/>
<dbReference type="InterPro" id="IPR029058">
    <property type="entry name" value="AB_hydrolase_fold"/>
</dbReference>
<name>A0A556ARH8_9BURK</name>
<dbReference type="Proteomes" id="UP000318405">
    <property type="component" value="Unassembled WGS sequence"/>
</dbReference>
<dbReference type="PANTHER" id="PTHR12277:SF81">
    <property type="entry name" value="PROTEIN ABHD13"/>
    <property type="match status" value="1"/>
</dbReference>
<keyword evidence="3" id="KW-1185">Reference proteome</keyword>
<accession>A0A556ARH8</accession>
<dbReference type="InterPro" id="IPR022742">
    <property type="entry name" value="Hydrolase_4"/>
</dbReference>
<proteinExistence type="predicted"/>
<evidence type="ECO:0000313" key="3">
    <source>
        <dbReference type="Proteomes" id="UP000318405"/>
    </source>
</evidence>
<dbReference type="OrthoDB" id="9798884at2"/>
<organism evidence="2 3">
    <name type="scientific">Verticiella sediminum</name>
    <dbReference type="NCBI Taxonomy" id="1247510"/>
    <lineage>
        <taxon>Bacteria</taxon>
        <taxon>Pseudomonadati</taxon>
        <taxon>Pseudomonadota</taxon>
        <taxon>Betaproteobacteria</taxon>
        <taxon>Burkholderiales</taxon>
        <taxon>Alcaligenaceae</taxon>
        <taxon>Verticiella</taxon>
    </lineage>
</organism>
<dbReference type="PRINTS" id="PR00111">
    <property type="entry name" value="ABHYDROLASE"/>
</dbReference>
<reference evidence="2 3" key="1">
    <citation type="submission" date="2019-07" db="EMBL/GenBank/DDBJ databases">
        <title>Qingshengfaniella alkalisoli gen. nov., sp. nov., isolated from saline soil.</title>
        <authorList>
            <person name="Xu L."/>
            <person name="Huang X.-X."/>
            <person name="Sun J.-Q."/>
        </authorList>
    </citation>
    <scope>NUCLEOTIDE SEQUENCE [LARGE SCALE GENOMIC DNA]</scope>
    <source>
        <strain evidence="2 3">DSM 27279</strain>
    </source>
</reference>
<dbReference type="PANTHER" id="PTHR12277">
    <property type="entry name" value="ALPHA/BETA HYDROLASE DOMAIN-CONTAINING PROTEIN"/>
    <property type="match status" value="1"/>
</dbReference>
<protein>
    <submittedName>
        <fullName evidence="2">Alpha/beta fold hydrolase</fullName>
    </submittedName>
</protein>
<dbReference type="GO" id="GO:0016787">
    <property type="term" value="F:hydrolase activity"/>
    <property type="evidence" value="ECO:0007669"/>
    <property type="project" value="UniProtKB-KW"/>
</dbReference>
<gene>
    <name evidence="2" type="ORF">FOZ76_10630</name>
</gene>
<evidence type="ECO:0000259" key="1">
    <source>
        <dbReference type="Pfam" id="PF12146"/>
    </source>
</evidence>
<evidence type="ECO:0000313" key="2">
    <source>
        <dbReference type="EMBL" id="TSH95544.1"/>
    </source>
</evidence>
<dbReference type="Gene3D" id="3.40.50.1820">
    <property type="entry name" value="alpha/beta hydrolase"/>
    <property type="match status" value="1"/>
</dbReference>
<keyword evidence="2" id="KW-0378">Hydrolase</keyword>
<comment type="caution">
    <text evidence="2">The sequence shown here is derived from an EMBL/GenBank/DDBJ whole genome shotgun (WGS) entry which is preliminary data.</text>
</comment>
<dbReference type="EMBL" id="VLTJ01000021">
    <property type="protein sequence ID" value="TSH95544.1"/>
    <property type="molecule type" value="Genomic_DNA"/>
</dbReference>
<dbReference type="Pfam" id="PF12146">
    <property type="entry name" value="Hydrolase_4"/>
    <property type="match status" value="1"/>
</dbReference>
<dbReference type="InterPro" id="IPR000073">
    <property type="entry name" value="AB_hydrolase_1"/>
</dbReference>
<sequence>MSHRRILLLVLALLLTLAGASGYIALDRWQRATIFSVELGEQRWWREPVPGTEVFDLELDNGDRVRAWYLGQPDPGAPAVLYLHGARWNLNGSVFRMERWHEMGFAVLAVDYRGFGESTPRLPSQASAVEDARAGWEALKQRQPDPARRFIYGHSLGGAVAAQLASRAGMDDFAGLVLDATFTNIRDMLATTDWSRVPGLPLLITQPFDTLTAVGRVQRPLLVLHGTADRVIPEAMGTALHEAGPQAPPSRYVRIAGASHSGASRNPAYEEAVQDFVRQASEAYASQDGRPARAGQAS</sequence>
<dbReference type="SUPFAM" id="SSF53474">
    <property type="entry name" value="alpha/beta-Hydrolases"/>
    <property type="match status" value="1"/>
</dbReference>
<feature type="domain" description="Serine aminopeptidase S33" evidence="1">
    <location>
        <begin position="79"/>
        <end position="194"/>
    </location>
</feature>
<dbReference type="RefSeq" id="WP_143948229.1">
    <property type="nucleotide sequence ID" value="NZ_BAABMB010000002.1"/>
</dbReference>